<evidence type="ECO:0000313" key="2">
    <source>
        <dbReference type="Proteomes" id="UP000625711"/>
    </source>
</evidence>
<gene>
    <name evidence="1" type="ORF">GWI33_007940</name>
</gene>
<keyword evidence="2" id="KW-1185">Reference proteome</keyword>
<protein>
    <submittedName>
        <fullName evidence="1">Uncharacterized protein</fullName>
    </submittedName>
</protein>
<organism evidence="1 2">
    <name type="scientific">Rhynchophorus ferrugineus</name>
    <name type="common">Red palm weevil</name>
    <name type="synonym">Curculio ferrugineus</name>
    <dbReference type="NCBI Taxonomy" id="354439"/>
    <lineage>
        <taxon>Eukaryota</taxon>
        <taxon>Metazoa</taxon>
        <taxon>Ecdysozoa</taxon>
        <taxon>Arthropoda</taxon>
        <taxon>Hexapoda</taxon>
        <taxon>Insecta</taxon>
        <taxon>Pterygota</taxon>
        <taxon>Neoptera</taxon>
        <taxon>Endopterygota</taxon>
        <taxon>Coleoptera</taxon>
        <taxon>Polyphaga</taxon>
        <taxon>Cucujiformia</taxon>
        <taxon>Curculionidae</taxon>
        <taxon>Dryophthorinae</taxon>
        <taxon>Rhynchophorus</taxon>
    </lineage>
</organism>
<comment type="caution">
    <text evidence="1">The sequence shown here is derived from an EMBL/GenBank/DDBJ whole genome shotgun (WGS) entry which is preliminary data.</text>
</comment>
<name>A0A834IDN1_RHYFE</name>
<reference evidence="1" key="1">
    <citation type="submission" date="2020-08" db="EMBL/GenBank/DDBJ databases">
        <title>Genome sequencing and assembly of the red palm weevil Rhynchophorus ferrugineus.</title>
        <authorList>
            <person name="Dias G.B."/>
            <person name="Bergman C.M."/>
            <person name="Manee M."/>
        </authorList>
    </citation>
    <scope>NUCLEOTIDE SEQUENCE</scope>
    <source>
        <strain evidence="1">AA-2017</strain>
        <tissue evidence="1">Whole larva</tissue>
    </source>
</reference>
<accession>A0A834IDN1</accession>
<sequence length="91" mass="10605">MKRRREEGSGWWKSEGGGKIESRQTLCDSTWCRESQKLLFWEFPSNLGVSSPSGKTQLNFKMICRRRLTTLVRSITLRDANHSPLPILYIF</sequence>
<dbReference type="EMBL" id="JAACXV010000385">
    <property type="protein sequence ID" value="KAF7278829.1"/>
    <property type="molecule type" value="Genomic_DNA"/>
</dbReference>
<proteinExistence type="predicted"/>
<dbReference type="AlphaFoldDB" id="A0A834IDN1"/>
<evidence type="ECO:0000313" key="1">
    <source>
        <dbReference type="EMBL" id="KAF7278829.1"/>
    </source>
</evidence>
<dbReference type="Proteomes" id="UP000625711">
    <property type="component" value="Unassembled WGS sequence"/>
</dbReference>